<name>A0A9X3AVV7_9GAMM</name>
<protein>
    <submittedName>
        <fullName evidence="2">YacL family protein</fullName>
    </submittedName>
</protein>
<organism evidence="2 3">
    <name type="scientific">Shewanella holmiensis</name>
    <dbReference type="NCBI Taxonomy" id="2952222"/>
    <lineage>
        <taxon>Bacteria</taxon>
        <taxon>Pseudomonadati</taxon>
        <taxon>Pseudomonadota</taxon>
        <taxon>Gammaproteobacteria</taxon>
        <taxon>Alteromonadales</taxon>
        <taxon>Shewanellaceae</taxon>
        <taxon>Shewanella</taxon>
    </lineage>
</organism>
<reference evidence="2" key="1">
    <citation type="journal article" date="2023" name="Int. J. Syst. Evol. Microbiol.">
        <title>&lt;i&gt;Shewanella septentrionalis&lt;/i&gt; sp. nov. and &lt;i&gt;Shewanella holmiensis&lt;/i&gt; sp. nov., isolated from Baltic Sea water and sediments.</title>
        <authorList>
            <person name="Martin-Rodriguez A.J."/>
            <person name="Thorell K."/>
            <person name="Joffre E."/>
            <person name="Jensie-Markopoulos S."/>
            <person name="Moore E.R.B."/>
            <person name="Sjoling A."/>
        </authorList>
    </citation>
    <scope>NUCLEOTIDE SEQUENCE</scope>
    <source>
        <strain evidence="2">SP1S2-7</strain>
    </source>
</reference>
<keyword evidence="3" id="KW-1185">Reference proteome</keyword>
<dbReference type="PIRSF" id="PIRSF006287">
    <property type="entry name" value="UCP006287"/>
    <property type="match status" value="1"/>
</dbReference>
<accession>A0A9X3AVV7</accession>
<gene>
    <name evidence="2" type="ORF">NE535_13015</name>
</gene>
<evidence type="ECO:0000313" key="2">
    <source>
        <dbReference type="EMBL" id="MCT7942709.1"/>
    </source>
</evidence>
<comment type="caution">
    <text evidence="2">The sequence shown here is derived from an EMBL/GenBank/DDBJ whole genome shotgun (WGS) entry which is preliminary data.</text>
</comment>
<evidence type="ECO:0000313" key="3">
    <source>
        <dbReference type="Proteomes" id="UP001155546"/>
    </source>
</evidence>
<sequence length="122" mass="14161">MEYEFRRNRLDGTVFANFTMDHEVFGRWFAEELGADVIRTQQIVESISQLISGTTNLWRDIGTDLTIDADSEQVRIFVNAIDFDEEHDFEEGMGLYDAESEGYCGLEDFDKALKSWLVFIQE</sequence>
<dbReference type="AlphaFoldDB" id="A0A9X3AVV7"/>
<proteinExistence type="inferred from homology"/>
<dbReference type="Pfam" id="PF06062">
    <property type="entry name" value="UPF0231"/>
    <property type="match status" value="1"/>
</dbReference>
<comment type="similarity">
    <text evidence="1">Belongs to the UPF0231 family.</text>
</comment>
<dbReference type="Proteomes" id="UP001155546">
    <property type="component" value="Unassembled WGS sequence"/>
</dbReference>
<dbReference type="InterPro" id="IPR008249">
    <property type="entry name" value="UPF0231"/>
</dbReference>
<evidence type="ECO:0000256" key="1">
    <source>
        <dbReference type="ARBA" id="ARBA00005367"/>
    </source>
</evidence>
<dbReference type="RefSeq" id="WP_261299065.1">
    <property type="nucleotide sequence ID" value="NZ_JAMTCD010000017.1"/>
</dbReference>
<dbReference type="EMBL" id="JAMTCD010000017">
    <property type="protein sequence ID" value="MCT7942709.1"/>
    <property type="molecule type" value="Genomic_DNA"/>
</dbReference>